<name>A0A327MBG1_9PROT</name>
<dbReference type="GO" id="GO:0045333">
    <property type="term" value="P:cellular respiration"/>
    <property type="evidence" value="ECO:0007669"/>
    <property type="project" value="UniProtKB-ARBA"/>
</dbReference>
<evidence type="ECO:0000313" key="13">
    <source>
        <dbReference type="Proteomes" id="UP000249065"/>
    </source>
</evidence>
<accession>A0A327MBG1</accession>
<evidence type="ECO:0000259" key="11">
    <source>
        <dbReference type="SMART" id="SM00926"/>
    </source>
</evidence>
<dbReference type="Gene3D" id="3.40.50.740">
    <property type="match status" value="1"/>
</dbReference>
<dbReference type="InterPro" id="IPR006963">
    <property type="entry name" value="Mopterin_OxRdtase_4Fe-4S_dom"/>
</dbReference>
<evidence type="ECO:0000256" key="6">
    <source>
        <dbReference type="ARBA" id="ARBA00022723"/>
    </source>
</evidence>
<dbReference type="InterPro" id="IPR006657">
    <property type="entry name" value="MoPterin_dinucl-bd_dom"/>
</dbReference>
<sequence>MTHAVRTTCPYCGVGCGVLAAPDGTLKGDPAHPANRGRLCVKGAALGETLSEAGRLLHPTVAGARASWDAALDLVAARFRATIAEHGPDSVAFYVSGQCLTEDYYVANKLMKGFIGSGNIDTNSRLCMASSVAGHSRAFGADVVPGVYEDLEEADLVVLVGSNLAWCHPVLHGRLQAARAARGTQLVVIDPRGTASADGAELHLPLLPGSDVALFAGLLVHLDEAGALDAAWIAAHAEGFEAALAAARETAPNLFRVAALTGLALEEIRRFYALFAATERSVTVYSQGVNQSAAGTDKVNAILNCHLATGRIGRPGMGPFSVTGQPNAMGGREVGGLANQLAAHMRFDMPGALDRLRRFWGAPNLATRPGLKAVELFEAVREGRVKALWIMATNPADSLPRAGRVREALAACPFVVVSDCWETDTTRLAHVVLPAAAWGEKGGTVTNSERRISRQRPFRAPPGEARPDWWMLAELGRRLGWAEAFAWDGPAAIFREHAALSGFENGGERVFDISAMAGLDEAGYEAMQPFRWPLPAGATAEGGRLFAQGGFPTPDGRARFVATPFRGLAVAPDAEYPLLLNTGRLRDQWHTMTRTGQVPRLAQHSPVPAAGFAPGDAARLGLAAGGLVRLASPHGETVLRVAIEPGQRPGEVFVPMHWTDDFTSSGPVDRLVGAATDPVSGQPELKATPVRAEPLPVRWRGLLLHRRALRPEAPGLHWSRVPVGQPVGQGMGQGVGQGHVLELTGALPLPAELAPLVEALLAAPAGAEQVHLADPGRGTWRFAALVEGRVEACLFLLREGSRASLPGGAALAALLDGLVAEAARPGLLAGRALAARPAERNICACFGVGVETLRACIRDRRLTTAEAVGAALGAGSNCGSCLPEIRALLCEAQDETEVAA</sequence>
<evidence type="ECO:0000256" key="5">
    <source>
        <dbReference type="ARBA" id="ARBA00022505"/>
    </source>
</evidence>
<keyword evidence="6" id="KW-0479">Metal-binding</keyword>
<protein>
    <submittedName>
        <fullName evidence="12">Nitrate reductase</fullName>
    </submittedName>
</protein>
<dbReference type="Gene3D" id="2.20.25.90">
    <property type="entry name" value="ADC-like domains"/>
    <property type="match status" value="1"/>
</dbReference>
<dbReference type="GO" id="GO:0043546">
    <property type="term" value="F:molybdopterin cofactor binding"/>
    <property type="evidence" value="ECO:0007669"/>
    <property type="project" value="InterPro"/>
</dbReference>
<dbReference type="Gene3D" id="3.40.228.10">
    <property type="entry name" value="Dimethylsulfoxide Reductase, domain 2"/>
    <property type="match status" value="1"/>
</dbReference>
<evidence type="ECO:0000256" key="8">
    <source>
        <dbReference type="ARBA" id="ARBA00023004"/>
    </source>
</evidence>
<dbReference type="InterPro" id="IPR050123">
    <property type="entry name" value="Prok_molybdopt-oxidoreductase"/>
</dbReference>
<dbReference type="GO" id="GO:0046872">
    <property type="term" value="F:metal ion binding"/>
    <property type="evidence" value="ECO:0007669"/>
    <property type="project" value="UniProtKB-KW"/>
</dbReference>
<evidence type="ECO:0000256" key="10">
    <source>
        <dbReference type="ARBA" id="ARBA00023063"/>
    </source>
</evidence>
<dbReference type="Pfam" id="PF00384">
    <property type="entry name" value="Molybdopterin"/>
    <property type="match status" value="1"/>
</dbReference>
<reference evidence="13" key="1">
    <citation type="submission" date="2018-06" db="EMBL/GenBank/DDBJ databases">
        <authorList>
            <person name="Khan S.A."/>
        </authorList>
    </citation>
    <scope>NUCLEOTIDE SEQUENCE [LARGE SCALE GENOMIC DNA]</scope>
    <source>
        <strain evidence="13">DB-1506</strain>
    </source>
</reference>
<dbReference type="SUPFAM" id="SSF50692">
    <property type="entry name" value="ADC-like"/>
    <property type="match status" value="1"/>
</dbReference>
<dbReference type="GO" id="GO:0051539">
    <property type="term" value="F:4 iron, 4 sulfur cluster binding"/>
    <property type="evidence" value="ECO:0007669"/>
    <property type="project" value="UniProtKB-KW"/>
</dbReference>
<evidence type="ECO:0000256" key="9">
    <source>
        <dbReference type="ARBA" id="ARBA00023014"/>
    </source>
</evidence>
<keyword evidence="4" id="KW-0004">4Fe-4S</keyword>
<keyword evidence="8" id="KW-0408">Iron</keyword>
<dbReference type="InterPro" id="IPR041957">
    <property type="entry name" value="CT_Nitrate-R-NapA-like"/>
</dbReference>
<dbReference type="GO" id="GO:0016020">
    <property type="term" value="C:membrane"/>
    <property type="evidence" value="ECO:0007669"/>
    <property type="project" value="TreeGrafter"/>
</dbReference>
<dbReference type="PANTHER" id="PTHR43105:SF9">
    <property type="entry name" value="NADPH-FE(3+) OXIDOREDUCTASE SUBUNIT ALPHA"/>
    <property type="match status" value="1"/>
</dbReference>
<dbReference type="Proteomes" id="UP000249065">
    <property type="component" value="Unassembled WGS sequence"/>
</dbReference>
<dbReference type="Pfam" id="PF04879">
    <property type="entry name" value="Molybdop_Fe4S4"/>
    <property type="match status" value="1"/>
</dbReference>
<dbReference type="PROSITE" id="PS00551">
    <property type="entry name" value="MOLYBDOPTERIN_PROK_1"/>
    <property type="match status" value="1"/>
</dbReference>
<dbReference type="InterPro" id="IPR006656">
    <property type="entry name" value="Mopterin_OxRdtase"/>
</dbReference>
<dbReference type="CDD" id="cd02754">
    <property type="entry name" value="MopB_Nitrate-R-NapA-like"/>
    <property type="match status" value="1"/>
</dbReference>
<evidence type="ECO:0000256" key="7">
    <source>
        <dbReference type="ARBA" id="ARBA00023002"/>
    </source>
</evidence>
<dbReference type="SMART" id="SM00926">
    <property type="entry name" value="Molybdop_Fe4S4"/>
    <property type="match status" value="1"/>
</dbReference>
<gene>
    <name evidence="12" type="ORF">DOO78_07150</name>
</gene>
<proteinExistence type="inferred from homology"/>
<evidence type="ECO:0000256" key="3">
    <source>
        <dbReference type="ARBA" id="ARBA00008747"/>
    </source>
</evidence>
<evidence type="ECO:0000313" key="12">
    <source>
        <dbReference type="EMBL" id="RAI60009.1"/>
    </source>
</evidence>
<keyword evidence="7" id="KW-0560">Oxidoreductase</keyword>
<dbReference type="Gene3D" id="1.10.10.1100">
    <property type="entry name" value="BFD-like [2Fe-2S]-binding domain"/>
    <property type="match status" value="1"/>
</dbReference>
<comment type="similarity">
    <text evidence="3">Belongs to the prokaryotic molybdopterin-containing oxidoreductase family. NasA/NapA/NarB subfamily.</text>
</comment>
<dbReference type="AlphaFoldDB" id="A0A327MBG1"/>
<dbReference type="GO" id="GO:1990204">
    <property type="term" value="C:oxidoreductase complex"/>
    <property type="evidence" value="ECO:0007669"/>
    <property type="project" value="UniProtKB-ARBA"/>
</dbReference>
<evidence type="ECO:0000256" key="4">
    <source>
        <dbReference type="ARBA" id="ARBA00022485"/>
    </source>
</evidence>
<dbReference type="EMBL" id="QLIX01000003">
    <property type="protein sequence ID" value="RAI60009.1"/>
    <property type="molecule type" value="Genomic_DNA"/>
</dbReference>
<dbReference type="InterPro" id="IPR009010">
    <property type="entry name" value="Asp_de-COase-like_dom_sf"/>
</dbReference>
<dbReference type="CDD" id="cd02791">
    <property type="entry name" value="MopB_CT_Nitrate-R-NapA-like"/>
    <property type="match status" value="1"/>
</dbReference>
<dbReference type="PANTHER" id="PTHR43105">
    <property type="entry name" value="RESPIRATORY NITRATE REDUCTASE"/>
    <property type="match status" value="1"/>
</dbReference>
<keyword evidence="5" id="KW-0500">Molybdenum</keyword>
<comment type="cofactor">
    <cofactor evidence="1">
        <name>Mo-bis(molybdopterin guanine dinucleotide)</name>
        <dbReference type="ChEBI" id="CHEBI:60539"/>
    </cofactor>
</comment>
<dbReference type="GO" id="GO:0042128">
    <property type="term" value="P:nitrate assimilation"/>
    <property type="evidence" value="ECO:0007669"/>
    <property type="project" value="UniProtKB-KW"/>
</dbReference>
<evidence type="ECO:0000256" key="1">
    <source>
        <dbReference type="ARBA" id="ARBA00001942"/>
    </source>
</evidence>
<dbReference type="GO" id="GO:0016491">
    <property type="term" value="F:oxidoreductase activity"/>
    <property type="evidence" value="ECO:0007669"/>
    <property type="project" value="UniProtKB-KW"/>
</dbReference>
<keyword evidence="13" id="KW-1185">Reference proteome</keyword>
<feature type="domain" description="4Fe-4S Mo/W bis-MGD-type" evidence="11">
    <location>
        <begin position="2"/>
        <end position="52"/>
    </location>
</feature>
<comment type="cofactor">
    <cofactor evidence="2">
        <name>[4Fe-4S] cluster</name>
        <dbReference type="ChEBI" id="CHEBI:49883"/>
    </cofactor>
</comment>
<dbReference type="Pfam" id="PF01568">
    <property type="entry name" value="Molydop_binding"/>
    <property type="match status" value="1"/>
</dbReference>
<keyword evidence="10" id="KW-0534">Nitrate assimilation</keyword>
<dbReference type="SUPFAM" id="SSF53706">
    <property type="entry name" value="Formate dehydrogenase/DMSO reductase, domains 1-3"/>
    <property type="match status" value="1"/>
</dbReference>
<dbReference type="Gene3D" id="2.40.40.20">
    <property type="match status" value="1"/>
</dbReference>
<dbReference type="InterPro" id="IPR007419">
    <property type="entry name" value="BFD-like_2Fe2S-bd_dom"/>
</dbReference>
<dbReference type="Pfam" id="PF04324">
    <property type="entry name" value="Fer2_BFD"/>
    <property type="match status" value="1"/>
</dbReference>
<comment type="caution">
    <text evidence="12">The sequence shown here is derived from an EMBL/GenBank/DDBJ whole genome shotgun (WGS) entry which is preliminary data.</text>
</comment>
<keyword evidence="9" id="KW-0411">Iron-sulfur</keyword>
<evidence type="ECO:0000256" key="2">
    <source>
        <dbReference type="ARBA" id="ARBA00001966"/>
    </source>
</evidence>
<dbReference type="InterPro" id="IPR041854">
    <property type="entry name" value="BFD-like_2Fe2S-bd_dom_sf"/>
</dbReference>
<dbReference type="RefSeq" id="WP_111469040.1">
    <property type="nucleotide sequence ID" value="NZ_QLIX01000003.1"/>
</dbReference>
<dbReference type="OrthoDB" id="9803192at2"/>
<dbReference type="InterPro" id="IPR027467">
    <property type="entry name" value="MopterinOxRdtase_cofactor_BS"/>
</dbReference>
<organism evidence="12 13">
    <name type="scientific">Roseicella frigidaeris</name>
    <dbReference type="NCBI Taxonomy" id="2230885"/>
    <lineage>
        <taxon>Bacteria</taxon>
        <taxon>Pseudomonadati</taxon>
        <taxon>Pseudomonadota</taxon>
        <taxon>Alphaproteobacteria</taxon>
        <taxon>Acetobacterales</taxon>
        <taxon>Roseomonadaceae</taxon>
        <taxon>Roseicella</taxon>
    </lineage>
</organism>